<dbReference type="EMBL" id="UPSH01000001">
    <property type="protein sequence ID" value="VBB18103.1"/>
    <property type="molecule type" value="Genomic_DNA"/>
</dbReference>
<dbReference type="Proteomes" id="UP000594342">
    <property type="component" value="Unassembled WGS sequence"/>
</dbReference>
<accession>A0A5K0U9L9</accession>
<name>A0A5K0U9L9_9VIRU</name>
<evidence type="ECO:0008006" key="3">
    <source>
        <dbReference type="Google" id="ProtNLM"/>
    </source>
</evidence>
<dbReference type="SUPFAM" id="SSF56112">
    <property type="entry name" value="Protein kinase-like (PK-like)"/>
    <property type="match status" value="1"/>
</dbReference>
<protein>
    <recommendedName>
        <fullName evidence="3">Protein kinase domain-containing protein</fullName>
    </recommendedName>
</protein>
<gene>
    <name evidence="1" type="ORF">YASMINEVIRUS_566</name>
</gene>
<keyword evidence="2" id="KW-1185">Reference proteome</keyword>
<evidence type="ECO:0000313" key="2">
    <source>
        <dbReference type="Proteomes" id="UP000594342"/>
    </source>
</evidence>
<reference evidence="1 2" key="1">
    <citation type="submission" date="2018-10" db="EMBL/GenBank/DDBJ databases">
        <authorList>
            <consortium name="IHU Genomes"/>
        </authorList>
    </citation>
    <scope>NUCLEOTIDE SEQUENCE [LARGE SCALE GENOMIC DNA]</scope>
    <source>
        <strain evidence="1 2">A1</strain>
    </source>
</reference>
<sequence length="752" mass="87171">MENSEFRCKKQERAEYIKKCREKRDEVEDCSLTLYEEPPKRKEMSLYTDYLASCQKAEKLDYFRTVLSVQGQQKPFYDNLRIYLVGLLLKISEDTSDLQSNDNYLRSLLHILLQEGLVRSSVSCEQLRDIPATGSQLGKNSASITVQYHSIVPDSLTNVLHLEPDKKKLGQLLDAYLSFHNFDRSKNRSLFPDEYDSNVTRLATEPLYSLLYRLVKIALDKLKKNMFVKIGPTTVVQSLQQIKMEREVSFYNMLTNLVFRNNTPHIATHIFSKECSDFSTIAQLAVDTEKGRKRMSDYFVDAFAGTKSDAFEKYVGQVKTDAFDGFVMMFTENMTPVVSLEKFISDQIDSLHKKIFDPSSSNADIDKWIEEHIRTMQEIMFQVLYTLFIFHNMKFVHNDLHLGNIMIETLTEPFDYYYVIGRPGSSNTHVIQLKSKYFVRIYDFDLSYIVHDGEFDNYVQNLKNLKINQFEVRRLVTEGDVDFELVVGRMDDLYKRRLSETYELESGREYEYSSKLTKLKKMTDDVFKSARVPVGDDVAIRTAFEQYDLQNPSVLTDTTYNLLKSSPDIYRKIIGSYDYIGVTLGRGGYGKIFQRIKDFITLAPDPKSPFTNKNITNKIVRWVEGAKTGIESNGNFAKFSNLKQIFVDAPRAVLPKIFFPQTIDLYDMQLNIEQNERWKSMDVWKKLMICAPLVDIKESGKIIDKLVAKMTAEVPQRSILGGSSQKTLSKQSSYKVLYVQTKNDYEQLEQMF</sequence>
<proteinExistence type="predicted"/>
<evidence type="ECO:0000313" key="1">
    <source>
        <dbReference type="EMBL" id="VBB18103.1"/>
    </source>
</evidence>
<dbReference type="Gene3D" id="1.10.510.10">
    <property type="entry name" value="Transferase(Phosphotransferase) domain 1"/>
    <property type="match status" value="1"/>
</dbReference>
<dbReference type="InterPro" id="IPR011009">
    <property type="entry name" value="Kinase-like_dom_sf"/>
</dbReference>
<comment type="caution">
    <text evidence="1">The sequence shown here is derived from an EMBL/GenBank/DDBJ whole genome shotgun (WGS) entry which is preliminary data.</text>
</comment>
<organism evidence="1 2">
    <name type="scientific">Yasminevirus sp. GU-2018</name>
    <dbReference type="NCBI Taxonomy" id="2420051"/>
    <lineage>
        <taxon>Viruses</taxon>
        <taxon>Varidnaviria</taxon>
        <taxon>Bamfordvirae</taxon>
        <taxon>Nucleocytoviricota</taxon>
        <taxon>Megaviricetes</taxon>
        <taxon>Imitervirales</taxon>
        <taxon>Mimiviridae</taxon>
        <taxon>Klosneuvirinae</taxon>
        <taxon>Yasminevirus</taxon>
        <taxon>Yasminevirus saudimassiliense</taxon>
    </lineage>
</organism>